<accession>A0A194ULV4</accession>
<dbReference type="AlphaFoldDB" id="A0A194ULV4"/>
<dbReference type="Proteomes" id="UP000078576">
    <property type="component" value="Unassembled WGS sequence"/>
</dbReference>
<dbReference type="OrthoDB" id="5579731at2759"/>
<sequence>MTGEHLAVPHDLVVIITALTDDPGRLADGALTEQIDVTGHDRPPAYLDKDEKEAWKQEEVKKREREAKAYLAAQKEAREKGKPVPGIDFEVDGERSPDMRDDALLTTSTAMSHPEAAGDVPGLLLGGTAVAATRSSVATAARPPVGYAVETVSETVSARETESRIGDAVELPGAEAAPAIV</sequence>
<organism evidence="2 3">
    <name type="scientific">Cytospora mali</name>
    <name type="common">Apple Valsa canker fungus</name>
    <name type="synonym">Valsa mali</name>
    <dbReference type="NCBI Taxonomy" id="578113"/>
    <lineage>
        <taxon>Eukaryota</taxon>
        <taxon>Fungi</taxon>
        <taxon>Dikarya</taxon>
        <taxon>Ascomycota</taxon>
        <taxon>Pezizomycotina</taxon>
        <taxon>Sordariomycetes</taxon>
        <taxon>Sordariomycetidae</taxon>
        <taxon>Diaporthales</taxon>
        <taxon>Cytosporaceae</taxon>
        <taxon>Cytospora</taxon>
    </lineage>
</organism>
<feature type="region of interest" description="Disordered" evidence="1">
    <location>
        <begin position="74"/>
        <end position="99"/>
    </location>
</feature>
<evidence type="ECO:0000313" key="2">
    <source>
        <dbReference type="EMBL" id="KUI52642.1"/>
    </source>
</evidence>
<reference evidence="3" key="1">
    <citation type="submission" date="2014-12" db="EMBL/GenBank/DDBJ databases">
        <title>Genome Sequence of Valsa Canker Pathogens Uncovers a Specific Adaption of Colonization on Woody Bark.</title>
        <authorList>
            <person name="Yin Z."/>
            <person name="Liu H."/>
            <person name="Gao X."/>
            <person name="Li Z."/>
            <person name="Song N."/>
            <person name="Ke X."/>
            <person name="Dai Q."/>
            <person name="Wu Y."/>
            <person name="Sun Y."/>
            <person name="Xu J.-R."/>
            <person name="Kang Z.K."/>
            <person name="Wang L."/>
            <person name="Huang L."/>
        </authorList>
    </citation>
    <scope>NUCLEOTIDE SEQUENCE [LARGE SCALE GENOMIC DNA]</scope>
    <source>
        <strain evidence="3">SXYL134</strain>
    </source>
</reference>
<dbReference type="STRING" id="694573.A0A194ULV4"/>
<evidence type="ECO:0000256" key="1">
    <source>
        <dbReference type="SAM" id="MobiDB-lite"/>
    </source>
</evidence>
<name>A0A194ULV4_CYTMA</name>
<keyword evidence="3" id="KW-1185">Reference proteome</keyword>
<evidence type="ECO:0000313" key="3">
    <source>
        <dbReference type="Proteomes" id="UP000078576"/>
    </source>
</evidence>
<proteinExistence type="predicted"/>
<gene>
    <name evidence="2" type="ORF">VP1G_10489</name>
</gene>
<protein>
    <submittedName>
        <fullName evidence="2">Uncharacterized protein</fullName>
    </submittedName>
</protein>
<dbReference type="EMBL" id="KN714666">
    <property type="protein sequence ID" value="KUI52642.1"/>
    <property type="molecule type" value="Genomic_DNA"/>
</dbReference>